<sequence>MCSSSDRSRRLSGGSCVLLRESLFGGAVRLLKHQCPAVRKVYVISASPVRSLIRHGLCIANVCESLTLARLVYVSLRWNICNARRSFIIQVRFQALTVRAYIFRVDKFRKGAGLASLNLRTLDRSRSAHLNAAHFLFCVDVADSRKCFSSRGLSLIQPADSMLLSEQHVLADCIKSFDSDFRSGQEQAGTTQFTLAFVNSSPGDVGNSQFKPYLSRPNPVRQFVSSYRKLVELVC</sequence>
<keyword evidence="2" id="KW-1185">Reference proteome</keyword>
<dbReference type="EMBL" id="CP036267">
    <property type="protein sequence ID" value="QDT34619.1"/>
    <property type="molecule type" value="Genomic_DNA"/>
</dbReference>
<accession>A0A517QSL9</accession>
<gene>
    <name evidence="1" type="ORF">Mal48_38820</name>
</gene>
<evidence type="ECO:0000313" key="2">
    <source>
        <dbReference type="Proteomes" id="UP000315724"/>
    </source>
</evidence>
<dbReference type="AlphaFoldDB" id="A0A517QSL9"/>
<reference evidence="1 2" key="1">
    <citation type="submission" date="2019-02" db="EMBL/GenBank/DDBJ databases">
        <title>Deep-cultivation of Planctomycetes and their phenomic and genomic characterization uncovers novel biology.</title>
        <authorList>
            <person name="Wiegand S."/>
            <person name="Jogler M."/>
            <person name="Boedeker C."/>
            <person name="Pinto D."/>
            <person name="Vollmers J."/>
            <person name="Rivas-Marin E."/>
            <person name="Kohn T."/>
            <person name="Peeters S.H."/>
            <person name="Heuer A."/>
            <person name="Rast P."/>
            <person name="Oberbeckmann S."/>
            <person name="Bunk B."/>
            <person name="Jeske O."/>
            <person name="Meyerdierks A."/>
            <person name="Storesund J.E."/>
            <person name="Kallscheuer N."/>
            <person name="Luecker S."/>
            <person name="Lage O.M."/>
            <person name="Pohl T."/>
            <person name="Merkel B.J."/>
            <person name="Hornburger P."/>
            <person name="Mueller R.-W."/>
            <person name="Bruemmer F."/>
            <person name="Labrenz M."/>
            <person name="Spormann A.M."/>
            <person name="Op den Camp H."/>
            <person name="Overmann J."/>
            <person name="Amann R."/>
            <person name="Jetten M.S.M."/>
            <person name="Mascher T."/>
            <person name="Medema M.H."/>
            <person name="Devos D.P."/>
            <person name="Kaster A.-K."/>
            <person name="Ovreas L."/>
            <person name="Rohde M."/>
            <person name="Galperin M.Y."/>
            <person name="Jogler C."/>
        </authorList>
    </citation>
    <scope>NUCLEOTIDE SEQUENCE [LARGE SCALE GENOMIC DNA]</scope>
    <source>
        <strain evidence="1 2">Mal48</strain>
    </source>
</reference>
<name>A0A517QSL9_9PLAN</name>
<dbReference type="KEGG" id="tpol:Mal48_38820"/>
<proteinExistence type="predicted"/>
<evidence type="ECO:0000313" key="1">
    <source>
        <dbReference type="EMBL" id="QDT34619.1"/>
    </source>
</evidence>
<protein>
    <submittedName>
        <fullName evidence="1">Uncharacterized protein</fullName>
    </submittedName>
</protein>
<dbReference type="Proteomes" id="UP000315724">
    <property type="component" value="Chromosome"/>
</dbReference>
<organism evidence="1 2">
    <name type="scientific">Thalassoglobus polymorphus</name>
    <dbReference type="NCBI Taxonomy" id="2527994"/>
    <lineage>
        <taxon>Bacteria</taxon>
        <taxon>Pseudomonadati</taxon>
        <taxon>Planctomycetota</taxon>
        <taxon>Planctomycetia</taxon>
        <taxon>Planctomycetales</taxon>
        <taxon>Planctomycetaceae</taxon>
        <taxon>Thalassoglobus</taxon>
    </lineage>
</organism>